<organism evidence="8 9">
    <name type="scientific">Dimargaris cristalligena</name>
    <dbReference type="NCBI Taxonomy" id="215637"/>
    <lineage>
        <taxon>Eukaryota</taxon>
        <taxon>Fungi</taxon>
        <taxon>Fungi incertae sedis</taxon>
        <taxon>Zoopagomycota</taxon>
        <taxon>Kickxellomycotina</taxon>
        <taxon>Dimargaritomycetes</taxon>
        <taxon>Dimargaritales</taxon>
        <taxon>Dimargaritaceae</taxon>
        <taxon>Dimargaris</taxon>
    </lineage>
</organism>
<dbReference type="SUPFAM" id="SSF54534">
    <property type="entry name" value="FKBP-like"/>
    <property type="match status" value="1"/>
</dbReference>
<evidence type="ECO:0000313" key="9">
    <source>
        <dbReference type="Proteomes" id="UP000268162"/>
    </source>
</evidence>
<dbReference type="PROSITE" id="PS50059">
    <property type="entry name" value="FKBP_PPIASE"/>
    <property type="match status" value="1"/>
</dbReference>
<dbReference type="Gene3D" id="3.10.50.40">
    <property type="match status" value="1"/>
</dbReference>
<dbReference type="PANTHER" id="PTHR10516:SF443">
    <property type="entry name" value="FK506-BINDING PROTEIN 59-RELATED"/>
    <property type="match status" value="1"/>
</dbReference>
<dbReference type="EMBL" id="ML002345">
    <property type="protein sequence ID" value="RKP38632.1"/>
    <property type="molecule type" value="Genomic_DNA"/>
</dbReference>
<dbReference type="Proteomes" id="UP000268162">
    <property type="component" value="Unassembled WGS sequence"/>
</dbReference>
<evidence type="ECO:0000256" key="3">
    <source>
        <dbReference type="ARBA" id="ARBA00023110"/>
    </source>
</evidence>
<feature type="domain" description="PPIase FKBP-type" evidence="7">
    <location>
        <begin position="19"/>
        <end position="107"/>
    </location>
</feature>
<evidence type="ECO:0000313" key="8">
    <source>
        <dbReference type="EMBL" id="RKP38632.1"/>
    </source>
</evidence>
<proteinExistence type="inferred from homology"/>
<gene>
    <name evidence="8" type="ORF">BJ085DRAFT_34014</name>
</gene>
<sequence length="107" mass="11708">MGVDIKTIAEGYGPNPKQGQTVTIHYTSILPNGSKFDSSHDRNCPSSFVVGRGKVIRGWEEAVLKMKKGGKAWLTVTPDYGFGSRGSLPIIPPNSKLIFDFELIDIK</sequence>
<evidence type="ECO:0000256" key="4">
    <source>
        <dbReference type="ARBA" id="ARBA00023235"/>
    </source>
</evidence>
<dbReference type="AlphaFoldDB" id="A0A4Q0A058"/>
<evidence type="ECO:0000259" key="7">
    <source>
        <dbReference type="PROSITE" id="PS50059"/>
    </source>
</evidence>
<dbReference type="GO" id="GO:0003755">
    <property type="term" value="F:peptidyl-prolyl cis-trans isomerase activity"/>
    <property type="evidence" value="ECO:0007669"/>
    <property type="project" value="UniProtKB-KW"/>
</dbReference>
<dbReference type="EC" id="5.2.1.8" evidence="2 6"/>
<dbReference type="GO" id="GO:0005737">
    <property type="term" value="C:cytoplasm"/>
    <property type="evidence" value="ECO:0007669"/>
    <property type="project" value="TreeGrafter"/>
</dbReference>
<keyword evidence="9" id="KW-1185">Reference proteome</keyword>
<comment type="similarity">
    <text evidence="5">Belongs to the FKBP-type PPIase family. FKBP1 subfamily.</text>
</comment>
<dbReference type="PANTHER" id="PTHR10516">
    <property type="entry name" value="PEPTIDYL-PROLYL CIS-TRANS ISOMERASE"/>
    <property type="match status" value="1"/>
</dbReference>
<comment type="catalytic activity">
    <reaction evidence="1 6">
        <text>[protein]-peptidylproline (omega=180) = [protein]-peptidylproline (omega=0)</text>
        <dbReference type="Rhea" id="RHEA:16237"/>
        <dbReference type="Rhea" id="RHEA-COMP:10747"/>
        <dbReference type="Rhea" id="RHEA-COMP:10748"/>
        <dbReference type="ChEBI" id="CHEBI:83833"/>
        <dbReference type="ChEBI" id="CHEBI:83834"/>
        <dbReference type="EC" id="5.2.1.8"/>
    </reaction>
</comment>
<evidence type="ECO:0000256" key="1">
    <source>
        <dbReference type="ARBA" id="ARBA00000971"/>
    </source>
</evidence>
<protein>
    <recommendedName>
        <fullName evidence="2 6">peptidylprolyl isomerase</fullName>
        <ecNumber evidence="2 6">5.2.1.8</ecNumber>
    </recommendedName>
</protein>
<dbReference type="FunFam" id="3.10.50.40:FF:000006">
    <property type="entry name" value="Peptidyl-prolyl cis-trans isomerase"/>
    <property type="match status" value="1"/>
</dbReference>
<dbReference type="InterPro" id="IPR050689">
    <property type="entry name" value="FKBP-type_PPIase"/>
</dbReference>
<dbReference type="Pfam" id="PF00254">
    <property type="entry name" value="FKBP_C"/>
    <property type="match status" value="1"/>
</dbReference>
<name>A0A4Q0A058_9FUNG</name>
<keyword evidence="4 6" id="KW-0413">Isomerase</keyword>
<dbReference type="InterPro" id="IPR001179">
    <property type="entry name" value="PPIase_FKBP_dom"/>
</dbReference>
<dbReference type="STRING" id="215637.A0A4Q0A058"/>
<evidence type="ECO:0000256" key="5">
    <source>
        <dbReference type="ARBA" id="ARBA00038106"/>
    </source>
</evidence>
<accession>A0A4Q0A058</accession>
<keyword evidence="3 6" id="KW-0697">Rotamase</keyword>
<dbReference type="InterPro" id="IPR046357">
    <property type="entry name" value="PPIase_dom_sf"/>
</dbReference>
<evidence type="ECO:0000256" key="6">
    <source>
        <dbReference type="PROSITE-ProRule" id="PRU00277"/>
    </source>
</evidence>
<evidence type="ECO:0000256" key="2">
    <source>
        <dbReference type="ARBA" id="ARBA00013194"/>
    </source>
</evidence>
<reference evidence="9" key="1">
    <citation type="journal article" date="2018" name="Nat. Microbiol.">
        <title>Leveraging single-cell genomics to expand the fungal tree of life.</title>
        <authorList>
            <person name="Ahrendt S.R."/>
            <person name="Quandt C.A."/>
            <person name="Ciobanu D."/>
            <person name="Clum A."/>
            <person name="Salamov A."/>
            <person name="Andreopoulos B."/>
            <person name="Cheng J.F."/>
            <person name="Woyke T."/>
            <person name="Pelin A."/>
            <person name="Henrissat B."/>
            <person name="Reynolds N.K."/>
            <person name="Benny G.L."/>
            <person name="Smith M.E."/>
            <person name="James T.Y."/>
            <person name="Grigoriev I.V."/>
        </authorList>
    </citation>
    <scope>NUCLEOTIDE SEQUENCE [LARGE SCALE GENOMIC DNA]</scope>
    <source>
        <strain evidence="9">RSA 468</strain>
    </source>
</reference>